<keyword evidence="10" id="KW-1185">Reference proteome</keyword>
<keyword evidence="3 5" id="KW-0697">Rotamase</keyword>
<sequence>MGPKKSNAKKGEAKAEGGKKEKGGSSSSVNVRHILCEKQSNEDKARSGGSLGWMTRGSMVGPFQEAAFSLPVSSLAKPVYTDPPIKTKFGYHIIMVEGKK</sequence>
<dbReference type="Gene3D" id="3.10.50.40">
    <property type="match status" value="1"/>
</dbReference>
<dbReference type="InterPro" id="IPR046357">
    <property type="entry name" value="PPIase_dom_sf"/>
</dbReference>
<feature type="domain" description="PpiC" evidence="8">
    <location>
        <begin position="35"/>
        <end position="98"/>
    </location>
</feature>
<evidence type="ECO:0000256" key="6">
    <source>
        <dbReference type="RuleBase" id="RU363014"/>
    </source>
</evidence>
<protein>
    <recommendedName>
        <fullName evidence="6">Peptidyl-prolyl cis-trans isomerase</fullName>
        <ecNumber evidence="6">5.2.1.8</ecNumber>
    </recommendedName>
</protein>
<feature type="region of interest" description="Disordered" evidence="7">
    <location>
        <begin position="1"/>
        <end position="31"/>
    </location>
</feature>
<dbReference type="AlphaFoldDB" id="A0A7T8HHE6"/>
<reference evidence="10" key="1">
    <citation type="submission" date="2021-01" db="EMBL/GenBank/DDBJ databases">
        <title>Caligus Genome Assembly.</title>
        <authorList>
            <person name="Gallardo-Escarate C."/>
        </authorList>
    </citation>
    <scope>NUCLEOTIDE SEQUENCE [LARGE SCALE GENOMIC DNA]</scope>
</reference>
<dbReference type="InterPro" id="IPR000297">
    <property type="entry name" value="PPIase_PpiC"/>
</dbReference>
<evidence type="ECO:0000256" key="3">
    <source>
        <dbReference type="ARBA" id="ARBA00023110"/>
    </source>
</evidence>
<dbReference type="InterPro" id="IPR043323">
    <property type="entry name" value="PIN4"/>
</dbReference>
<gene>
    <name evidence="9" type="ORF">FKW44_010841</name>
</gene>
<evidence type="ECO:0000256" key="4">
    <source>
        <dbReference type="ARBA" id="ARBA00023235"/>
    </source>
</evidence>
<dbReference type="GO" id="GO:0003677">
    <property type="term" value="F:DNA binding"/>
    <property type="evidence" value="ECO:0007669"/>
    <property type="project" value="InterPro"/>
</dbReference>
<dbReference type="GO" id="GO:0006364">
    <property type="term" value="P:rRNA processing"/>
    <property type="evidence" value="ECO:0007669"/>
    <property type="project" value="InterPro"/>
</dbReference>
<evidence type="ECO:0000256" key="5">
    <source>
        <dbReference type="PROSITE-ProRule" id="PRU00278"/>
    </source>
</evidence>
<evidence type="ECO:0000313" key="10">
    <source>
        <dbReference type="Proteomes" id="UP000595437"/>
    </source>
</evidence>
<keyword evidence="4 5" id="KW-0413">Isomerase</keyword>
<evidence type="ECO:0000259" key="8">
    <source>
        <dbReference type="PROSITE" id="PS50198"/>
    </source>
</evidence>
<evidence type="ECO:0000256" key="2">
    <source>
        <dbReference type="ARBA" id="ARBA00010242"/>
    </source>
</evidence>
<evidence type="ECO:0000256" key="1">
    <source>
        <dbReference type="ARBA" id="ARBA00000971"/>
    </source>
</evidence>
<comment type="similarity">
    <text evidence="2">Belongs to the PpiC/parvulin rotamase family. PIN4 subfamily.</text>
</comment>
<proteinExistence type="inferred from homology"/>
<dbReference type="SUPFAM" id="SSF54534">
    <property type="entry name" value="FKBP-like"/>
    <property type="match status" value="1"/>
</dbReference>
<dbReference type="PANTHER" id="PTHR45995">
    <property type="match status" value="1"/>
</dbReference>
<evidence type="ECO:0000256" key="7">
    <source>
        <dbReference type="SAM" id="MobiDB-lite"/>
    </source>
</evidence>
<dbReference type="Pfam" id="PF00639">
    <property type="entry name" value="Rotamase"/>
    <property type="match status" value="1"/>
</dbReference>
<organism evidence="9 10">
    <name type="scientific">Caligus rogercresseyi</name>
    <name type="common">Sea louse</name>
    <dbReference type="NCBI Taxonomy" id="217165"/>
    <lineage>
        <taxon>Eukaryota</taxon>
        <taxon>Metazoa</taxon>
        <taxon>Ecdysozoa</taxon>
        <taxon>Arthropoda</taxon>
        <taxon>Crustacea</taxon>
        <taxon>Multicrustacea</taxon>
        <taxon>Hexanauplia</taxon>
        <taxon>Copepoda</taxon>
        <taxon>Siphonostomatoida</taxon>
        <taxon>Caligidae</taxon>
        <taxon>Caligus</taxon>
    </lineage>
</organism>
<feature type="compositionally biased region" description="Basic and acidic residues" evidence="7">
    <location>
        <begin position="9"/>
        <end position="23"/>
    </location>
</feature>
<accession>A0A7T8HHE6</accession>
<dbReference type="GO" id="GO:0003755">
    <property type="term" value="F:peptidyl-prolyl cis-trans isomerase activity"/>
    <property type="evidence" value="ECO:0007669"/>
    <property type="project" value="UniProtKB-UniRule"/>
</dbReference>
<comment type="catalytic activity">
    <reaction evidence="1 6">
        <text>[protein]-peptidylproline (omega=180) = [protein]-peptidylproline (omega=0)</text>
        <dbReference type="Rhea" id="RHEA:16237"/>
        <dbReference type="Rhea" id="RHEA-COMP:10747"/>
        <dbReference type="Rhea" id="RHEA-COMP:10748"/>
        <dbReference type="ChEBI" id="CHEBI:83833"/>
        <dbReference type="ChEBI" id="CHEBI:83834"/>
        <dbReference type="EC" id="5.2.1.8"/>
    </reaction>
</comment>
<dbReference type="OrthoDB" id="1911748at2759"/>
<dbReference type="PROSITE" id="PS50198">
    <property type="entry name" value="PPIC_PPIASE_2"/>
    <property type="match status" value="1"/>
</dbReference>
<dbReference type="Proteomes" id="UP000595437">
    <property type="component" value="Chromosome 7"/>
</dbReference>
<evidence type="ECO:0000313" key="9">
    <source>
        <dbReference type="EMBL" id="QQP49994.1"/>
    </source>
</evidence>
<dbReference type="EMBL" id="CP045896">
    <property type="protein sequence ID" value="QQP49994.1"/>
    <property type="molecule type" value="Genomic_DNA"/>
</dbReference>
<name>A0A7T8HHE6_CALRO</name>
<dbReference type="EC" id="5.2.1.8" evidence="6"/>